<accession>A0A4D5XF03</accession>
<organism evidence="1">
    <name type="scientific">Mimivirus LCMiAC02</name>
    <dbReference type="NCBI Taxonomy" id="2506609"/>
    <lineage>
        <taxon>Viruses</taxon>
        <taxon>Varidnaviria</taxon>
        <taxon>Bamfordvirae</taxon>
        <taxon>Nucleocytoviricota</taxon>
        <taxon>Megaviricetes</taxon>
        <taxon>Imitervirales</taxon>
        <taxon>Mimiviridae</taxon>
        <taxon>Klosneuvirinae</taxon>
    </lineage>
</organism>
<proteinExistence type="predicted"/>
<dbReference type="EMBL" id="MK500414">
    <property type="protein sequence ID" value="QBK89320.1"/>
    <property type="molecule type" value="Genomic_DNA"/>
</dbReference>
<gene>
    <name evidence="1" type="ORF">LCMiAC02_04150</name>
</gene>
<evidence type="ECO:0000313" key="1">
    <source>
        <dbReference type="EMBL" id="QBK89320.1"/>
    </source>
</evidence>
<protein>
    <submittedName>
        <fullName evidence="1">Uncharacterized protein</fullName>
    </submittedName>
</protein>
<reference evidence="1" key="1">
    <citation type="journal article" date="2019" name="MBio">
        <title>Virus Genomes from Deep Sea Sediments Expand the Ocean Megavirome and Support Independent Origins of Viral Gigantism.</title>
        <authorList>
            <person name="Backstrom D."/>
            <person name="Yutin N."/>
            <person name="Jorgensen S.L."/>
            <person name="Dharamshi J."/>
            <person name="Homa F."/>
            <person name="Zaremba-Niedwiedzka K."/>
            <person name="Spang A."/>
            <person name="Wolf Y.I."/>
            <person name="Koonin E.V."/>
            <person name="Ettema T.J."/>
        </authorList>
    </citation>
    <scope>NUCLEOTIDE SEQUENCE</scope>
</reference>
<sequence>MYNKKHIEKYDDVYQISNIYKCLDLCKTSENCYGVGFDNDTNDSLNIISPSNRDNNSVVTGPCYLSSSPIFGSPLNADYEDKYRSDHIICNKVIPIISADNNLSVPEKKGNAIFSCRKKKMQPQLYYHNKNKLIKIDAGQNFDFLTSVSHYNIKPYKWFDTIRETSLFDRNIMGTSLRGHAINSIARNKYQ</sequence>
<name>A0A4D5XF03_9VIRU</name>